<evidence type="ECO:0000313" key="3">
    <source>
        <dbReference type="EMBL" id="OGC80219.1"/>
    </source>
</evidence>
<dbReference type="Gene3D" id="1.20.144.10">
    <property type="entry name" value="Phosphatidic acid phosphatase type 2/haloperoxidase"/>
    <property type="match status" value="1"/>
</dbReference>
<keyword evidence="1" id="KW-0472">Membrane</keyword>
<evidence type="ECO:0000259" key="2">
    <source>
        <dbReference type="SMART" id="SM00014"/>
    </source>
</evidence>
<dbReference type="Pfam" id="PF01569">
    <property type="entry name" value="PAP2"/>
    <property type="match status" value="1"/>
</dbReference>
<gene>
    <name evidence="3" type="ORF">A2943_03485</name>
</gene>
<keyword evidence="1" id="KW-1133">Transmembrane helix</keyword>
<feature type="domain" description="Phosphatidic acid phosphatase type 2/haloperoxidase" evidence="2">
    <location>
        <begin position="36"/>
        <end position="144"/>
    </location>
</feature>
<dbReference type="AlphaFoldDB" id="A0A1F4XEX3"/>
<evidence type="ECO:0000256" key="1">
    <source>
        <dbReference type="SAM" id="Phobius"/>
    </source>
</evidence>
<organism evidence="3 4">
    <name type="scientific">Candidatus Adlerbacteria bacterium RIFCSPLOWO2_01_FULL_51_16</name>
    <dbReference type="NCBI Taxonomy" id="1797243"/>
    <lineage>
        <taxon>Bacteria</taxon>
        <taxon>Candidatus Adleribacteriota</taxon>
    </lineage>
</organism>
<dbReference type="SUPFAM" id="SSF48317">
    <property type="entry name" value="Acid phosphatase/Vanadium-dependent haloperoxidase"/>
    <property type="match status" value="1"/>
</dbReference>
<dbReference type="SMART" id="SM00014">
    <property type="entry name" value="acidPPc"/>
    <property type="match status" value="1"/>
</dbReference>
<comment type="caution">
    <text evidence="3">The sequence shown here is derived from an EMBL/GenBank/DDBJ whole genome shotgun (WGS) entry which is preliminary data.</text>
</comment>
<feature type="transmembrane region" description="Helical" evidence="1">
    <location>
        <begin position="36"/>
        <end position="60"/>
    </location>
</feature>
<feature type="transmembrane region" description="Helical" evidence="1">
    <location>
        <begin position="6"/>
        <end position="27"/>
    </location>
</feature>
<feature type="transmembrane region" description="Helical" evidence="1">
    <location>
        <begin position="105"/>
        <end position="123"/>
    </location>
</feature>
<dbReference type="STRING" id="1797243.A2943_03485"/>
<name>A0A1F4XEX3_9BACT</name>
<dbReference type="InterPro" id="IPR036938">
    <property type="entry name" value="PAP2/HPO_sf"/>
</dbReference>
<dbReference type="Proteomes" id="UP000176185">
    <property type="component" value="Unassembled WGS sequence"/>
</dbReference>
<proteinExistence type="predicted"/>
<dbReference type="EMBL" id="MEWX01000027">
    <property type="protein sequence ID" value="OGC80219.1"/>
    <property type="molecule type" value="Genomic_DNA"/>
</dbReference>
<feature type="transmembrane region" description="Helical" evidence="1">
    <location>
        <begin position="129"/>
        <end position="150"/>
    </location>
</feature>
<keyword evidence="1" id="KW-0812">Transmembrane</keyword>
<evidence type="ECO:0000313" key="4">
    <source>
        <dbReference type="Proteomes" id="UP000176185"/>
    </source>
</evidence>
<sequence>MFETLIIFGANYLVVVPALALLAYWFVLPREKKKELALLAIIALPLGYVLARIAGLFYFHPQPFVEWDTPPLIPHEVDNAFPSDHVALAGALATIAFSYNQWLGVGLWFVAFGIGCARIGAGLHYPGDIIVGAVLGAVAVFAAARAIYLWNSVDKREK</sequence>
<protein>
    <recommendedName>
        <fullName evidence="2">Phosphatidic acid phosphatase type 2/haloperoxidase domain-containing protein</fullName>
    </recommendedName>
</protein>
<reference evidence="3 4" key="1">
    <citation type="journal article" date="2016" name="Nat. Commun.">
        <title>Thousands of microbial genomes shed light on interconnected biogeochemical processes in an aquifer system.</title>
        <authorList>
            <person name="Anantharaman K."/>
            <person name="Brown C.T."/>
            <person name="Hug L.A."/>
            <person name="Sharon I."/>
            <person name="Castelle C.J."/>
            <person name="Probst A.J."/>
            <person name="Thomas B.C."/>
            <person name="Singh A."/>
            <person name="Wilkins M.J."/>
            <person name="Karaoz U."/>
            <person name="Brodie E.L."/>
            <person name="Williams K.H."/>
            <person name="Hubbard S.S."/>
            <person name="Banfield J.F."/>
        </authorList>
    </citation>
    <scope>NUCLEOTIDE SEQUENCE [LARGE SCALE GENOMIC DNA]</scope>
</reference>
<accession>A0A1F4XEX3</accession>
<dbReference type="InterPro" id="IPR000326">
    <property type="entry name" value="PAP2/HPO"/>
</dbReference>